<feature type="region of interest" description="Disordered" evidence="1">
    <location>
        <begin position="59"/>
        <end position="90"/>
    </location>
</feature>
<dbReference type="OMA" id="QDEGSEC"/>
<accession>A0A2H3JIU6</accession>
<dbReference type="OrthoDB" id="3266894at2759"/>
<gene>
    <name evidence="2" type="ORF">WOLCODRAFT_72072</name>
</gene>
<evidence type="ECO:0000256" key="1">
    <source>
        <dbReference type="SAM" id="MobiDB-lite"/>
    </source>
</evidence>
<evidence type="ECO:0000313" key="3">
    <source>
        <dbReference type="Proteomes" id="UP000218811"/>
    </source>
</evidence>
<feature type="compositionally biased region" description="Basic and acidic residues" evidence="1">
    <location>
        <begin position="24"/>
        <end position="40"/>
    </location>
</feature>
<feature type="non-terminal residue" evidence="2">
    <location>
        <position position="90"/>
    </location>
</feature>
<organism evidence="2 3">
    <name type="scientific">Wolfiporia cocos (strain MD-104)</name>
    <name type="common">Brown rot fungus</name>
    <dbReference type="NCBI Taxonomy" id="742152"/>
    <lineage>
        <taxon>Eukaryota</taxon>
        <taxon>Fungi</taxon>
        <taxon>Dikarya</taxon>
        <taxon>Basidiomycota</taxon>
        <taxon>Agaricomycotina</taxon>
        <taxon>Agaricomycetes</taxon>
        <taxon>Polyporales</taxon>
        <taxon>Phaeolaceae</taxon>
        <taxon>Wolfiporia</taxon>
    </lineage>
</organism>
<dbReference type="Proteomes" id="UP000218811">
    <property type="component" value="Unassembled WGS sequence"/>
</dbReference>
<protein>
    <submittedName>
        <fullName evidence="2">Uncharacterized protein</fullName>
    </submittedName>
</protein>
<feature type="region of interest" description="Disordered" evidence="1">
    <location>
        <begin position="1"/>
        <end position="47"/>
    </location>
</feature>
<sequence length="90" mass="9533">MASSNKPRNSILHLFDPLVSPATPRRDASPDSGSSDKENDLPPAPGEVTVFFNRIYTSNRNAAPPSTPQGPLIDIGDAVTPQDEGSECEA</sequence>
<reference evidence="2 3" key="1">
    <citation type="journal article" date="2012" name="Science">
        <title>The Paleozoic origin of enzymatic lignin decomposition reconstructed from 31 fungal genomes.</title>
        <authorList>
            <person name="Floudas D."/>
            <person name="Binder M."/>
            <person name="Riley R."/>
            <person name="Barry K."/>
            <person name="Blanchette R.A."/>
            <person name="Henrissat B."/>
            <person name="Martinez A.T."/>
            <person name="Otillar R."/>
            <person name="Spatafora J.W."/>
            <person name="Yadav J.S."/>
            <person name="Aerts A."/>
            <person name="Benoit I."/>
            <person name="Boyd A."/>
            <person name="Carlson A."/>
            <person name="Copeland A."/>
            <person name="Coutinho P.M."/>
            <person name="de Vries R.P."/>
            <person name="Ferreira P."/>
            <person name="Findley K."/>
            <person name="Foster B."/>
            <person name="Gaskell J."/>
            <person name="Glotzer D."/>
            <person name="Gorecki P."/>
            <person name="Heitman J."/>
            <person name="Hesse C."/>
            <person name="Hori C."/>
            <person name="Igarashi K."/>
            <person name="Jurgens J.A."/>
            <person name="Kallen N."/>
            <person name="Kersten P."/>
            <person name="Kohler A."/>
            <person name="Kuees U."/>
            <person name="Kumar T.K.A."/>
            <person name="Kuo A."/>
            <person name="LaButti K."/>
            <person name="Larrondo L.F."/>
            <person name="Lindquist E."/>
            <person name="Ling A."/>
            <person name="Lombard V."/>
            <person name="Lucas S."/>
            <person name="Lundell T."/>
            <person name="Martin R."/>
            <person name="McLaughlin D.J."/>
            <person name="Morgenstern I."/>
            <person name="Morin E."/>
            <person name="Murat C."/>
            <person name="Nagy L.G."/>
            <person name="Nolan M."/>
            <person name="Ohm R.A."/>
            <person name="Patyshakuliyeva A."/>
            <person name="Rokas A."/>
            <person name="Ruiz-Duenas F.J."/>
            <person name="Sabat G."/>
            <person name="Salamov A."/>
            <person name="Samejima M."/>
            <person name="Schmutz J."/>
            <person name="Slot J.C."/>
            <person name="St John F."/>
            <person name="Stenlid J."/>
            <person name="Sun H."/>
            <person name="Sun S."/>
            <person name="Syed K."/>
            <person name="Tsang A."/>
            <person name="Wiebenga A."/>
            <person name="Young D."/>
            <person name="Pisabarro A."/>
            <person name="Eastwood D.C."/>
            <person name="Martin F."/>
            <person name="Cullen D."/>
            <person name="Grigoriev I.V."/>
            <person name="Hibbett D.S."/>
        </authorList>
    </citation>
    <scope>NUCLEOTIDE SEQUENCE [LARGE SCALE GENOMIC DNA]</scope>
    <source>
        <strain evidence="2 3">MD-104</strain>
    </source>
</reference>
<dbReference type="AlphaFoldDB" id="A0A2H3JIU6"/>
<name>A0A2H3JIU6_WOLCO</name>
<keyword evidence="3" id="KW-1185">Reference proteome</keyword>
<dbReference type="EMBL" id="KB468124">
    <property type="protein sequence ID" value="PCH42120.1"/>
    <property type="molecule type" value="Genomic_DNA"/>
</dbReference>
<evidence type="ECO:0000313" key="2">
    <source>
        <dbReference type="EMBL" id="PCH42120.1"/>
    </source>
</evidence>
<proteinExistence type="predicted"/>